<dbReference type="SUPFAM" id="SSF53756">
    <property type="entry name" value="UDP-Glycosyltransferase/glycogen phosphorylase"/>
    <property type="match status" value="1"/>
</dbReference>
<dbReference type="PANTHER" id="PTHR45586">
    <property type="entry name" value="TPR REPEAT-CONTAINING PROTEIN PA4667"/>
    <property type="match status" value="1"/>
</dbReference>
<dbReference type="InterPro" id="IPR011990">
    <property type="entry name" value="TPR-like_helical_dom_sf"/>
</dbReference>
<dbReference type="RefSeq" id="WP_248157987.1">
    <property type="nucleotide sequence ID" value="NZ_JALNMJ010000021.1"/>
</dbReference>
<dbReference type="InterPro" id="IPR051012">
    <property type="entry name" value="CellSynth/LPSAsmb/PSIAsmb"/>
</dbReference>
<protein>
    <submittedName>
        <fullName evidence="3">Tetratricopeptide repeat protein</fullName>
    </submittedName>
</protein>
<keyword evidence="4" id="KW-1185">Reference proteome</keyword>
<proteinExistence type="predicted"/>
<dbReference type="Gene3D" id="3.40.50.2000">
    <property type="entry name" value="Glycogen Phosphorylase B"/>
    <property type="match status" value="1"/>
</dbReference>
<dbReference type="Pfam" id="PF14559">
    <property type="entry name" value="TPR_19"/>
    <property type="match status" value="3"/>
</dbReference>
<organism evidence="3 4">
    <name type="scientific">Roseibium sediminicola</name>
    <dbReference type="NCBI Taxonomy" id="2933272"/>
    <lineage>
        <taxon>Bacteria</taxon>
        <taxon>Pseudomonadati</taxon>
        <taxon>Pseudomonadota</taxon>
        <taxon>Alphaproteobacteria</taxon>
        <taxon>Hyphomicrobiales</taxon>
        <taxon>Stappiaceae</taxon>
        <taxon>Roseibium</taxon>
    </lineage>
</organism>
<evidence type="ECO:0000256" key="1">
    <source>
        <dbReference type="ARBA" id="ARBA00022737"/>
    </source>
</evidence>
<dbReference type="Gene3D" id="1.25.40.10">
    <property type="entry name" value="Tetratricopeptide repeat domain"/>
    <property type="match status" value="1"/>
</dbReference>
<gene>
    <name evidence="3" type="ORF">M0H32_23015</name>
</gene>
<keyword evidence="1" id="KW-0677">Repeat</keyword>
<accession>A0ABT0H038</accession>
<dbReference type="PANTHER" id="PTHR45586:SF1">
    <property type="entry name" value="LIPOPOLYSACCHARIDE ASSEMBLY PROTEIN B"/>
    <property type="match status" value="1"/>
</dbReference>
<name>A0ABT0H038_9HYPH</name>
<dbReference type="InterPro" id="IPR019734">
    <property type="entry name" value="TPR_rpt"/>
</dbReference>
<comment type="caution">
    <text evidence="3">The sequence shown here is derived from an EMBL/GenBank/DDBJ whole genome shotgun (WGS) entry which is preliminary data.</text>
</comment>
<sequence>MNLTSSEKCRAAEKLIQKGQFEDAGFLLEQVLESHPQNTGALIAKGGLQLKAGRVAEAKHLLQAAFQLDPDDPVILTNLASLALFENRLPEALERLQTVAAQSPDHLPAILLLGQINLQRGDLGEAQKWLSRAAAMAPADPSVLVACSSLSLACQNLTEAAALLDKALEIDPEHARALTSLAHVRALSGDFETAAALAARAHLEAPQDPDIAVTLARVYLASGALGEAQKLMDRFKTRYPDFTPIVLCAAEVAIARGNVAGALADGAKWLRKAPRDSGRVAGFLKVLKSAGAWQQLLDLSGKLPAEVAGSDAVRSLREEAFHALGRSQDGWAAWAERRNLPKGPPGPPVKISLPVRAPLLDELVLMRFVNAWAGDGPVEICGETRLESMWQHLSASSEVHRTQRSDPQPELLADLAARTVLYAPEKADFAPYLSPDPERRALWEEALPADGRPRLGIYWDARAPGLLMDHLREALADLPVHVISLQFDGSRHQLRSWPGVLDAGKALESVGDLVNLVDCLDMVAGPDGIPLHVAGALGRRGVALLQENHDWYWAGEGSHSSWYPSIERIVKPVGPDWSGTQLSLRKVLDTLAS</sequence>
<keyword evidence="2" id="KW-0802">TPR repeat</keyword>
<dbReference type="Proteomes" id="UP001431221">
    <property type="component" value="Unassembled WGS sequence"/>
</dbReference>
<evidence type="ECO:0000256" key="2">
    <source>
        <dbReference type="ARBA" id="ARBA00022803"/>
    </source>
</evidence>
<dbReference type="EMBL" id="JALNMJ010000021">
    <property type="protein sequence ID" value="MCK7615047.1"/>
    <property type="molecule type" value="Genomic_DNA"/>
</dbReference>
<dbReference type="SMART" id="SM00028">
    <property type="entry name" value="TPR"/>
    <property type="match status" value="6"/>
</dbReference>
<dbReference type="SUPFAM" id="SSF48452">
    <property type="entry name" value="TPR-like"/>
    <property type="match status" value="1"/>
</dbReference>
<reference evidence="3" key="1">
    <citation type="submission" date="2022-04" db="EMBL/GenBank/DDBJ databases">
        <title>Roseibium sp. CAU 1639 isolated from mud.</title>
        <authorList>
            <person name="Kim W."/>
        </authorList>
    </citation>
    <scope>NUCLEOTIDE SEQUENCE</scope>
    <source>
        <strain evidence="3">CAU 1639</strain>
    </source>
</reference>
<evidence type="ECO:0000313" key="3">
    <source>
        <dbReference type="EMBL" id="MCK7615047.1"/>
    </source>
</evidence>
<evidence type="ECO:0000313" key="4">
    <source>
        <dbReference type="Proteomes" id="UP001431221"/>
    </source>
</evidence>